<reference evidence="3 4" key="1">
    <citation type="journal article" date="2014" name="Int. J. Syst. Evol. Microbiol.">
        <title>Complete genome sequence of Corynebacterium casei LMG S-19264T (=DSM 44701T), isolated from a smear-ripened cheese.</title>
        <authorList>
            <consortium name="US DOE Joint Genome Institute (JGI-PGF)"/>
            <person name="Walter F."/>
            <person name="Albersmeier A."/>
            <person name="Kalinowski J."/>
            <person name="Ruckert C."/>
        </authorList>
    </citation>
    <scope>NUCLEOTIDE SEQUENCE [LARGE SCALE GENOMIC DNA]</scope>
    <source>
        <strain evidence="3 4">CGMCC 4.7206</strain>
    </source>
</reference>
<reference evidence="3" key="3">
    <citation type="submission" date="2020-09" db="EMBL/GenBank/DDBJ databases">
        <authorList>
            <person name="Sun Q."/>
            <person name="Zhou Y."/>
        </authorList>
    </citation>
    <scope>NUCLEOTIDE SEQUENCE</scope>
    <source>
        <strain evidence="3">CGMCC 4.7206</strain>
    </source>
</reference>
<reference evidence="2" key="4">
    <citation type="submission" date="2023-12" db="EMBL/GenBank/DDBJ databases">
        <authorList>
            <person name="Sun Q."/>
            <person name="Inoue M."/>
        </authorList>
    </citation>
    <scope>NUCLEOTIDE SEQUENCE</scope>
    <source>
        <strain evidence="2">JCM 10664</strain>
    </source>
</reference>
<comment type="caution">
    <text evidence="3">The sequence shown here is derived from an EMBL/GenBank/DDBJ whole genome shotgun (WGS) entry which is preliminary data.</text>
</comment>
<proteinExistence type="predicted"/>
<evidence type="ECO:0000259" key="1">
    <source>
        <dbReference type="Pfam" id="PF04149"/>
    </source>
</evidence>
<accession>A0A917JQD5</accession>
<dbReference type="AlphaFoldDB" id="A0A917JQD5"/>
<evidence type="ECO:0000313" key="2">
    <source>
        <dbReference type="EMBL" id="GAA0533420.1"/>
    </source>
</evidence>
<feature type="domain" description="DUF397" evidence="1">
    <location>
        <begin position="8"/>
        <end position="59"/>
    </location>
</feature>
<dbReference type="Pfam" id="PF04149">
    <property type="entry name" value="DUF397"/>
    <property type="match status" value="1"/>
</dbReference>
<protein>
    <recommendedName>
        <fullName evidence="1">DUF397 domain-containing protein</fullName>
    </recommendedName>
</protein>
<evidence type="ECO:0000313" key="4">
    <source>
        <dbReference type="Proteomes" id="UP000597989"/>
    </source>
</evidence>
<dbReference type="InterPro" id="IPR007278">
    <property type="entry name" value="DUF397"/>
</dbReference>
<organism evidence="3 4">
    <name type="scientific">Saccharopolyspora thermophila</name>
    <dbReference type="NCBI Taxonomy" id="89367"/>
    <lineage>
        <taxon>Bacteria</taxon>
        <taxon>Bacillati</taxon>
        <taxon>Actinomycetota</taxon>
        <taxon>Actinomycetes</taxon>
        <taxon>Pseudonocardiales</taxon>
        <taxon>Pseudonocardiaceae</taxon>
        <taxon>Saccharopolyspora</taxon>
    </lineage>
</organism>
<dbReference type="EMBL" id="BAAAHC010000015">
    <property type="protein sequence ID" value="GAA0533420.1"/>
    <property type="molecule type" value="Genomic_DNA"/>
</dbReference>
<reference evidence="2 5" key="2">
    <citation type="journal article" date="2019" name="Int. J. Syst. Evol. Microbiol.">
        <title>The Global Catalogue of Microorganisms (GCM) 10K type strain sequencing project: providing services to taxonomists for standard genome sequencing and annotation.</title>
        <authorList>
            <consortium name="The Broad Institute Genomics Platform"/>
            <consortium name="The Broad Institute Genome Sequencing Center for Infectious Disease"/>
            <person name="Wu L."/>
            <person name="Ma J."/>
        </authorList>
    </citation>
    <scope>NUCLEOTIDE SEQUENCE [LARGE SCALE GENOMIC DNA]</scope>
    <source>
        <strain evidence="2 5">JCM 10664</strain>
    </source>
</reference>
<sequence length="60" mass="6982">MTDDNERDWFKSSYSGPNNNSCVEARFAPDGIDIRDSKDPDGPILRFDRTTWTKFVRRLA</sequence>
<gene>
    <name evidence="2" type="ORF">GCM10009545_40020</name>
    <name evidence="3" type="ORF">GCM10011581_18400</name>
</gene>
<dbReference type="Proteomes" id="UP001500220">
    <property type="component" value="Unassembled WGS sequence"/>
</dbReference>
<name>A0A917JQD5_9PSEU</name>
<dbReference type="Proteomes" id="UP000597989">
    <property type="component" value="Unassembled WGS sequence"/>
</dbReference>
<keyword evidence="5" id="KW-1185">Reference proteome</keyword>
<evidence type="ECO:0000313" key="3">
    <source>
        <dbReference type="EMBL" id="GGI81325.1"/>
    </source>
</evidence>
<evidence type="ECO:0000313" key="5">
    <source>
        <dbReference type="Proteomes" id="UP001500220"/>
    </source>
</evidence>
<dbReference type="EMBL" id="BMMT01000004">
    <property type="protein sequence ID" value="GGI81325.1"/>
    <property type="molecule type" value="Genomic_DNA"/>
</dbReference>